<dbReference type="GO" id="GO:0005524">
    <property type="term" value="F:ATP binding"/>
    <property type="evidence" value="ECO:0007669"/>
    <property type="project" value="UniProtKB-KW"/>
</dbReference>
<dbReference type="InterPro" id="IPR050130">
    <property type="entry name" value="ClpA_ClpB"/>
</dbReference>
<dbReference type="PRINTS" id="PR00300">
    <property type="entry name" value="CLPPROTEASEA"/>
</dbReference>
<dbReference type="InterPro" id="IPR041546">
    <property type="entry name" value="ClpA/ClpB_AAA_lid"/>
</dbReference>
<dbReference type="InterPro" id="IPR019489">
    <property type="entry name" value="Clp_ATPase_C"/>
</dbReference>
<dbReference type="InterPro" id="IPR001270">
    <property type="entry name" value="ClpA/B"/>
</dbReference>
<proteinExistence type="predicted"/>
<dbReference type="InterPro" id="IPR036628">
    <property type="entry name" value="Clp_N_dom_sf"/>
</dbReference>
<evidence type="ECO:0000256" key="4">
    <source>
        <dbReference type="ARBA" id="ARBA00023186"/>
    </source>
</evidence>
<sequence length="822" mass="90929">MFEKFTEHCRQALKNAFGLALACGHRNIGPEHILYGISQQKGSIGGEILAKAKIDSLKIKQVVGQEAIVNPRVSQVGLTVAGKKLLEKSFLLASLNKHPFVGTEHLLSACLDINDQKINELLAKNGADLMAIRTQLGTALNSSSKFSDLNDYLEAASGQPDEPGFVDQRISPQPSALDFFATNLTDPNVQNNIDPLIGRQEEINRLIQILSRRNKNNPILLGDPGVGKTAIVEGLAKKIVKGEVPELLLNKKIYALDLTLVVAGTSFRGEFENRLKQIINEVKKNPNIILFIDEVHNIIGAGSAAGSMDAANILKPALARGEIRCIGATTLEEYKKNIESDPALERRFQSIQVNQPTVEKTIDILKGIKTNYEIFHQVKINDSALEAAAKLSERYLTDRFLPDKAIDLIDEAAAALKIKQSPDGQLKKIFTLENQLTKIQQKKQQNVENEKFNSALGYQKQEQTIVEQINQIKASRLAKQIGTMPEITQFDISSIVSKITGIPTTELIKAEKERLLKLEIELGKRIIGQPAALKSVAELIRRSRTGIGATNRPIGSFIFLGPSGVGKTESAKVIAEQIFGSPEALIRIDMAEFGESFNASKLIGAPAGYIGYKEGAKLTDAVKRRPYSVVLFDEIEKAHPQIFNLLLSILEDGYITDARGKKIDFKNTIIIMTSNLGSSEFNQPASLGFDAKTSKEKQAAEQSFELIQRQITKKLKEQFRPEFLNRLDQIIVFRPLDLNSVAKITQLQLQQLQQRLKKQDLALVFKPEVTKLIAKISYAPEVGARAVRKTIQDLIENKIANKILAKNHKKITVGVENEKITI</sequence>
<organism evidence="7 8">
    <name type="scientific">Candidatus Buchananbacteria bacterium RIFCSPHIGHO2_01_FULL_44_11</name>
    <dbReference type="NCBI Taxonomy" id="1797535"/>
    <lineage>
        <taxon>Bacteria</taxon>
        <taxon>Candidatus Buchananiibacteriota</taxon>
    </lineage>
</organism>
<dbReference type="SUPFAM" id="SSF52540">
    <property type="entry name" value="P-loop containing nucleoside triphosphate hydrolases"/>
    <property type="match status" value="2"/>
</dbReference>
<dbReference type="FunFam" id="3.40.50.300:FF:000025">
    <property type="entry name" value="ATP-dependent Clp protease subunit"/>
    <property type="match status" value="1"/>
</dbReference>
<dbReference type="GO" id="GO:0005737">
    <property type="term" value="C:cytoplasm"/>
    <property type="evidence" value="ECO:0007669"/>
    <property type="project" value="TreeGrafter"/>
</dbReference>
<keyword evidence="1 5" id="KW-0677">Repeat</keyword>
<dbReference type="PROSITE" id="PS00870">
    <property type="entry name" value="CLPAB_1"/>
    <property type="match status" value="1"/>
</dbReference>
<dbReference type="SMART" id="SM00382">
    <property type="entry name" value="AAA"/>
    <property type="match status" value="2"/>
</dbReference>
<dbReference type="STRING" id="1797535.A2744_02690"/>
<comment type="caution">
    <text evidence="7">The sequence shown here is derived from an EMBL/GenBank/DDBJ whole genome shotgun (WGS) entry which is preliminary data.</text>
</comment>
<evidence type="ECO:0000256" key="1">
    <source>
        <dbReference type="ARBA" id="ARBA00022737"/>
    </source>
</evidence>
<dbReference type="Proteomes" id="UP000178240">
    <property type="component" value="Unassembled WGS sequence"/>
</dbReference>
<dbReference type="Pfam" id="PF17871">
    <property type="entry name" value="AAA_lid_9"/>
    <property type="match status" value="1"/>
</dbReference>
<evidence type="ECO:0000256" key="3">
    <source>
        <dbReference type="ARBA" id="ARBA00022840"/>
    </source>
</evidence>
<gene>
    <name evidence="7" type="ORF">A2744_02690</name>
</gene>
<evidence type="ECO:0000256" key="2">
    <source>
        <dbReference type="ARBA" id="ARBA00022741"/>
    </source>
</evidence>
<dbReference type="Pfam" id="PF02861">
    <property type="entry name" value="Clp_N"/>
    <property type="match status" value="1"/>
</dbReference>
<dbReference type="FunFam" id="3.40.50.300:FF:000010">
    <property type="entry name" value="Chaperone clpB 1, putative"/>
    <property type="match status" value="1"/>
</dbReference>
<name>A0A1G1XZK1_9BACT</name>
<dbReference type="SMART" id="SM01086">
    <property type="entry name" value="ClpB_D2-small"/>
    <property type="match status" value="1"/>
</dbReference>
<dbReference type="GO" id="GO:0034605">
    <property type="term" value="P:cellular response to heat"/>
    <property type="evidence" value="ECO:0007669"/>
    <property type="project" value="TreeGrafter"/>
</dbReference>
<dbReference type="Gene3D" id="1.10.1780.10">
    <property type="entry name" value="Clp, N-terminal domain"/>
    <property type="match status" value="1"/>
</dbReference>
<dbReference type="InterPro" id="IPR003959">
    <property type="entry name" value="ATPase_AAA_core"/>
</dbReference>
<evidence type="ECO:0000313" key="8">
    <source>
        <dbReference type="Proteomes" id="UP000178240"/>
    </source>
</evidence>
<keyword evidence="4" id="KW-0143">Chaperone</keyword>
<dbReference type="EMBL" id="MHIE01000029">
    <property type="protein sequence ID" value="OGY45026.1"/>
    <property type="molecule type" value="Genomic_DNA"/>
</dbReference>
<keyword evidence="2" id="KW-0547">Nucleotide-binding</keyword>
<dbReference type="PANTHER" id="PTHR11638:SF18">
    <property type="entry name" value="HEAT SHOCK PROTEIN 104"/>
    <property type="match status" value="1"/>
</dbReference>
<dbReference type="Pfam" id="PF10431">
    <property type="entry name" value="ClpB_D2-small"/>
    <property type="match status" value="1"/>
</dbReference>
<accession>A0A1G1XZK1</accession>
<keyword evidence="3" id="KW-0067">ATP-binding</keyword>
<dbReference type="CDD" id="cd00009">
    <property type="entry name" value="AAA"/>
    <property type="match status" value="1"/>
</dbReference>
<evidence type="ECO:0000259" key="6">
    <source>
        <dbReference type="PROSITE" id="PS51903"/>
    </source>
</evidence>
<dbReference type="InterPro" id="IPR003593">
    <property type="entry name" value="AAA+_ATPase"/>
</dbReference>
<dbReference type="GO" id="GO:0016887">
    <property type="term" value="F:ATP hydrolysis activity"/>
    <property type="evidence" value="ECO:0007669"/>
    <property type="project" value="InterPro"/>
</dbReference>
<feature type="domain" description="Clp R" evidence="6">
    <location>
        <begin position="2"/>
        <end position="143"/>
    </location>
</feature>
<dbReference type="InterPro" id="IPR004176">
    <property type="entry name" value="Clp_R_N"/>
</dbReference>
<dbReference type="AlphaFoldDB" id="A0A1G1XZK1"/>
<dbReference type="InterPro" id="IPR027417">
    <property type="entry name" value="P-loop_NTPase"/>
</dbReference>
<reference evidence="7 8" key="1">
    <citation type="journal article" date="2016" name="Nat. Commun.">
        <title>Thousands of microbial genomes shed light on interconnected biogeochemical processes in an aquifer system.</title>
        <authorList>
            <person name="Anantharaman K."/>
            <person name="Brown C.T."/>
            <person name="Hug L.A."/>
            <person name="Sharon I."/>
            <person name="Castelle C.J."/>
            <person name="Probst A.J."/>
            <person name="Thomas B.C."/>
            <person name="Singh A."/>
            <person name="Wilkins M.J."/>
            <person name="Karaoz U."/>
            <person name="Brodie E.L."/>
            <person name="Williams K.H."/>
            <person name="Hubbard S.S."/>
            <person name="Banfield J.F."/>
        </authorList>
    </citation>
    <scope>NUCLEOTIDE SEQUENCE [LARGE SCALE GENOMIC DNA]</scope>
</reference>
<dbReference type="Gene3D" id="1.10.8.60">
    <property type="match status" value="2"/>
</dbReference>
<protein>
    <recommendedName>
        <fullName evidence="6">Clp R domain-containing protein</fullName>
    </recommendedName>
</protein>
<dbReference type="CDD" id="cd19499">
    <property type="entry name" value="RecA-like_ClpB_Hsp104-like"/>
    <property type="match status" value="1"/>
</dbReference>
<dbReference type="Gene3D" id="3.40.50.300">
    <property type="entry name" value="P-loop containing nucleotide triphosphate hydrolases"/>
    <property type="match status" value="2"/>
</dbReference>
<dbReference type="SUPFAM" id="SSF81923">
    <property type="entry name" value="Double Clp-N motif"/>
    <property type="match status" value="1"/>
</dbReference>
<dbReference type="PANTHER" id="PTHR11638">
    <property type="entry name" value="ATP-DEPENDENT CLP PROTEASE"/>
    <property type="match status" value="1"/>
</dbReference>
<dbReference type="Pfam" id="PF07724">
    <property type="entry name" value="AAA_2"/>
    <property type="match status" value="1"/>
</dbReference>
<evidence type="ECO:0000256" key="5">
    <source>
        <dbReference type="PROSITE-ProRule" id="PRU01251"/>
    </source>
</evidence>
<dbReference type="Gene3D" id="4.10.860.10">
    <property type="entry name" value="UVR domain"/>
    <property type="match status" value="1"/>
</dbReference>
<evidence type="ECO:0000313" key="7">
    <source>
        <dbReference type="EMBL" id="OGY45026.1"/>
    </source>
</evidence>
<dbReference type="InterPro" id="IPR018368">
    <property type="entry name" value="ClpA/B_CS1"/>
</dbReference>
<dbReference type="PROSITE" id="PS51903">
    <property type="entry name" value="CLP_R"/>
    <property type="match status" value="1"/>
</dbReference>
<dbReference type="Pfam" id="PF00004">
    <property type="entry name" value="AAA"/>
    <property type="match status" value="1"/>
</dbReference>